<feature type="transmembrane region" description="Helical" evidence="1">
    <location>
        <begin position="126"/>
        <end position="147"/>
    </location>
</feature>
<keyword evidence="1" id="KW-1133">Transmembrane helix</keyword>
<dbReference type="EMBL" id="MIGV01000009">
    <property type="protein sequence ID" value="PPT76412.1"/>
    <property type="molecule type" value="Genomic_DNA"/>
</dbReference>
<evidence type="ECO:0000313" key="3">
    <source>
        <dbReference type="Proteomes" id="UP000238270"/>
    </source>
</evidence>
<accession>A0A2S6Z529</accession>
<keyword evidence="1" id="KW-0812">Transmembrane</keyword>
<name>A0A2S6Z529_9XANT</name>
<evidence type="ECO:0000256" key="1">
    <source>
        <dbReference type="SAM" id="Phobius"/>
    </source>
</evidence>
<organism evidence="2 3">
    <name type="scientific">Xanthomonas arboricola pv. populi</name>
    <dbReference type="NCBI Taxonomy" id="487823"/>
    <lineage>
        <taxon>Bacteria</taxon>
        <taxon>Pseudomonadati</taxon>
        <taxon>Pseudomonadota</taxon>
        <taxon>Gammaproteobacteria</taxon>
        <taxon>Lysobacterales</taxon>
        <taxon>Lysobacteraceae</taxon>
        <taxon>Xanthomonas</taxon>
    </lineage>
</organism>
<dbReference type="AlphaFoldDB" id="A0A2S6Z529"/>
<dbReference type="Proteomes" id="UP000238270">
    <property type="component" value="Unassembled WGS sequence"/>
</dbReference>
<proteinExistence type="predicted"/>
<evidence type="ECO:0008006" key="4">
    <source>
        <dbReference type="Google" id="ProtNLM"/>
    </source>
</evidence>
<protein>
    <recommendedName>
        <fullName evidence="4">Relaxation protein</fullName>
    </recommendedName>
</protein>
<keyword evidence="1" id="KW-0472">Membrane</keyword>
<evidence type="ECO:0000313" key="2">
    <source>
        <dbReference type="EMBL" id="PPT76412.1"/>
    </source>
</evidence>
<gene>
    <name evidence="2" type="ORF">XaplCFBP3122_10295</name>
</gene>
<reference evidence="2 3" key="1">
    <citation type="submission" date="2016-08" db="EMBL/GenBank/DDBJ databases">
        <title>Evolution of the type three secretion system and type three effector repertoires in Xanthomonas.</title>
        <authorList>
            <person name="Merda D."/>
            <person name="Briand M."/>
            <person name="Bosis E."/>
            <person name="Rousseau C."/>
            <person name="Portier P."/>
            <person name="Jacques M.-A."/>
            <person name="Fischer-Le Saux M."/>
        </authorList>
    </citation>
    <scope>NUCLEOTIDE SEQUENCE [LARGE SCALE GENOMIC DNA]</scope>
    <source>
        <strain evidence="2 3">CFBP 3122</strain>
    </source>
</reference>
<comment type="caution">
    <text evidence="2">The sequence shown here is derived from an EMBL/GenBank/DDBJ whole genome shotgun (WGS) entry which is preliminary data.</text>
</comment>
<sequence length="211" mass="23673">MDMKNTSVLPEANQLDHATRESIKAMAGLIAVLQQREQSLEDLVRQQLQLLQSAVNNADQRVNRVVENALPRLTQLTNQALTQALEPAVERFNKKMVDADQTLHHATYRYTQAQQSLETTATRRMWIGFAAMIVGAIMCVGAAGYAVKGATPILAEAKQRRAEIDYLDRVTRANLVACGEDRLCAEFEKKGPRYGDRGQYREITLRKSTLQ</sequence>